<protein>
    <submittedName>
        <fullName evidence="1">Uncharacterized protein</fullName>
    </submittedName>
</protein>
<gene>
    <name evidence="1" type="ORF">IWW38_005624</name>
</gene>
<dbReference type="EMBL" id="JANBVB010002747">
    <property type="protein sequence ID" value="KAJ2882709.1"/>
    <property type="molecule type" value="Genomic_DNA"/>
</dbReference>
<accession>A0ACC1LW04</accession>
<dbReference type="Proteomes" id="UP001139981">
    <property type="component" value="Unassembled WGS sequence"/>
</dbReference>
<feature type="non-terminal residue" evidence="1">
    <location>
        <position position="1"/>
    </location>
</feature>
<keyword evidence="2" id="KW-1185">Reference proteome</keyword>
<comment type="caution">
    <text evidence="1">The sequence shown here is derived from an EMBL/GenBank/DDBJ whole genome shotgun (WGS) entry which is preliminary data.</text>
</comment>
<evidence type="ECO:0000313" key="1">
    <source>
        <dbReference type="EMBL" id="KAJ2882709.1"/>
    </source>
</evidence>
<reference evidence="1" key="1">
    <citation type="submission" date="2022-07" db="EMBL/GenBank/DDBJ databases">
        <title>Phylogenomic reconstructions and comparative analyses of Kickxellomycotina fungi.</title>
        <authorList>
            <person name="Reynolds N.K."/>
            <person name="Stajich J.E."/>
            <person name="Barry K."/>
            <person name="Grigoriev I.V."/>
            <person name="Crous P."/>
            <person name="Smith M.E."/>
        </authorList>
    </citation>
    <scope>NUCLEOTIDE SEQUENCE</scope>
    <source>
        <strain evidence="1">CBS 190363</strain>
    </source>
</reference>
<evidence type="ECO:0000313" key="2">
    <source>
        <dbReference type="Proteomes" id="UP001139981"/>
    </source>
</evidence>
<sequence>ISRTDNRTSPSARHGASAAQQAQDEAENPAITTPVAFLRFSGACLKHAMEITAHCQKVIDSFPIRLTKGDAKPVYGYVCNKANEIGLSFSSEAVLLLMIAHPPSICGKRIFWSNAKGEIMYPIVLVGAPLAKMARHVRAALRTVCSGVEGLTQDTLFDAAIGDWSAIIYVEEGLPLPSAVQFSGQRASTPILPAHIAVRCPSCYHSNPALCACAAPQCHHTLVATRLAAQEAALQAAAAKVLAEVTAAIDAAQTADKAAESMLVDSQPGTGPPATSTSNDDPATTPITTAPTVTLSLDEIIADLDDMGSEDDMMDRPSGTRHIPVDVNPDFDTDMTTDEPQRPHVGRTTDSTKTTEDTDQQPRPKRSKKANSLTTALTKAVPTLHTTRASTAAALAAVLQNTASPTAPPIAVGPT</sequence>
<proteinExistence type="predicted"/>
<name>A0ACC1LW04_9FUNG</name>
<feature type="non-terminal residue" evidence="1">
    <location>
        <position position="415"/>
    </location>
</feature>
<organism evidence="1 2">
    <name type="scientific">Coemansia aciculifera</name>
    <dbReference type="NCBI Taxonomy" id="417176"/>
    <lineage>
        <taxon>Eukaryota</taxon>
        <taxon>Fungi</taxon>
        <taxon>Fungi incertae sedis</taxon>
        <taxon>Zoopagomycota</taxon>
        <taxon>Kickxellomycotina</taxon>
        <taxon>Kickxellomycetes</taxon>
        <taxon>Kickxellales</taxon>
        <taxon>Kickxellaceae</taxon>
        <taxon>Coemansia</taxon>
    </lineage>
</organism>